<dbReference type="InterPro" id="IPR013918">
    <property type="entry name" value="Nucleotide_exch_fac_Fes1"/>
</dbReference>
<dbReference type="SUPFAM" id="SSF48371">
    <property type="entry name" value="ARM repeat"/>
    <property type="match status" value="1"/>
</dbReference>
<keyword evidence="1" id="KW-0677">Repeat</keyword>
<feature type="region of interest" description="Disordered" evidence="2">
    <location>
        <begin position="1"/>
        <end position="29"/>
    </location>
</feature>
<gene>
    <name evidence="4" type="ORF">NQ314_012148</name>
</gene>
<dbReference type="InterPro" id="IPR016024">
    <property type="entry name" value="ARM-type_fold"/>
</dbReference>
<dbReference type="Pfam" id="PF08609">
    <property type="entry name" value="Fes1"/>
    <property type="match status" value="1"/>
</dbReference>
<evidence type="ECO:0000313" key="4">
    <source>
        <dbReference type="EMBL" id="KAJ8936832.1"/>
    </source>
</evidence>
<dbReference type="Gene3D" id="1.25.10.10">
    <property type="entry name" value="Leucine-rich Repeat Variant"/>
    <property type="match status" value="2"/>
</dbReference>
<dbReference type="InterPro" id="IPR011989">
    <property type="entry name" value="ARM-like"/>
</dbReference>
<feature type="compositionally biased region" description="Polar residues" evidence="2">
    <location>
        <begin position="9"/>
        <end position="29"/>
    </location>
</feature>
<evidence type="ECO:0000259" key="3">
    <source>
        <dbReference type="Pfam" id="PF08609"/>
    </source>
</evidence>
<evidence type="ECO:0000256" key="2">
    <source>
        <dbReference type="SAM" id="MobiDB-lite"/>
    </source>
</evidence>
<comment type="caution">
    <text evidence="4">The sequence shown here is derived from an EMBL/GenBank/DDBJ whole genome shotgun (WGS) entry which is preliminary data.</text>
</comment>
<reference evidence="4" key="1">
    <citation type="journal article" date="2023" name="Insect Mol. Biol.">
        <title>Genome sequencing provides insights into the evolution of gene families encoding plant cell wall-degrading enzymes in longhorned beetles.</title>
        <authorList>
            <person name="Shin N.R."/>
            <person name="Okamura Y."/>
            <person name="Kirsch R."/>
            <person name="Pauchet Y."/>
        </authorList>
    </citation>
    <scope>NUCLEOTIDE SEQUENCE</scope>
    <source>
        <strain evidence="4">RBIC_L_NR</strain>
    </source>
</reference>
<accession>A0AAV8XEA4</accession>
<evidence type="ECO:0000313" key="5">
    <source>
        <dbReference type="Proteomes" id="UP001162156"/>
    </source>
</evidence>
<name>A0AAV8XEA4_9CUCU</name>
<proteinExistence type="predicted"/>
<evidence type="ECO:0000256" key="1">
    <source>
        <dbReference type="ARBA" id="ARBA00022737"/>
    </source>
</evidence>
<feature type="domain" description="Nucleotide exchange factor Fes1" evidence="3">
    <location>
        <begin position="34"/>
        <end position="123"/>
    </location>
</feature>
<sequence length="283" mass="32231">MALVPQLESHGSNRQLEGNPSGQAIRQSRQPTTLQGLLRFAMEATKAEDAPHDAEFQPMDDERKKFLEDALKSMTIDVVEVLQNQIRTLQKVNRVRADDDVSQYEEALEKILEYVDHIDIANDFHKIGGCVVLHPCLQCPHPKIRAGVCDLLAVLCQNNPYCQQIILDHEFVPKLLNIIENDEDTQVVVKALYALSGRLVFLDYIPTLIQLMSTERSPSHEHVLGLLVSLVEENPTAVAECKNSKYNLKETLQKYISVIRNKEEYLEEEQYCKRLLHLLFSGV</sequence>
<dbReference type="GO" id="GO:0005783">
    <property type="term" value="C:endoplasmic reticulum"/>
    <property type="evidence" value="ECO:0007669"/>
    <property type="project" value="TreeGrafter"/>
</dbReference>
<dbReference type="GO" id="GO:0000774">
    <property type="term" value="F:adenyl-nucleotide exchange factor activity"/>
    <property type="evidence" value="ECO:0007669"/>
    <property type="project" value="TreeGrafter"/>
</dbReference>
<dbReference type="EMBL" id="JANEYF010003374">
    <property type="protein sequence ID" value="KAJ8936832.1"/>
    <property type="molecule type" value="Genomic_DNA"/>
</dbReference>
<dbReference type="PANTHER" id="PTHR19316">
    <property type="entry name" value="PROTEIN FOLDING REGULATOR"/>
    <property type="match status" value="1"/>
</dbReference>
<dbReference type="InterPro" id="IPR050693">
    <property type="entry name" value="Hsp70_NEF-Inhibitors"/>
</dbReference>
<dbReference type="AlphaFoldDB" id="A0AAV8XEA4"/>
<protein>
    <recommendedName>
        <fullName evidence="3">Nucleotide exchange factor Fes1 domain-containing protein</fullName>
    </recommendedName>
</protein>
<keyword evidence="5" id="KW-1185">Reference proteome</keyword>
<dbReference type="Proteomes" id="UP001162156">
    <property type="component" value="Unassembled WGS sequence"/>
</dbReference>
<organism evidence="4 5">
    <name type="scientific">Rhamnusium bicolor</name>
    <dbReference type="NCBI Taxonomy" id="1586634"/>
    <lineage>
        <taxon>Eukaryota</taxon>
        <taxon>Metazoa</taxon>
        <taxon>Ecdysozoa</taxon>
        <taxon>Arthropoda</taxon>
        <taxon>Hexapoda</taxon>
        <taxon>Insecta</taxon>
        <taxon>Pterygota</taxon>
        <taxon>Neoptera</taxon>
        <taxon>Endopterygota</taxon>
        <taxon>Coleoptera</taxon>
        <taxon>Polyphaga</taxon>
        <taxon>Cucujiformia</taxon>
        <taxon>Chrysomeloidea</taxon>
        <taxon>Cerambycidae</taxon>
        <taxon>Lepturinae</taxon>
        <taxon>Rhagiini</taxon>
        <taxon>Rhamnusium</taxon>
    </lineage>
</organism>
<dbReference type="PANTHER" id="PTHR19316:SF18">
    <property type="entry name" value="HSP70-BINDING PROTEIN 1"/>
    <property type="match status" value="1"/>
</dbReference>